<accession>A0A0A9E6M3</accession>
<dbReference type="AlphaFoldDB" id="A0A0A9E6M3"/>
<reference evidence="1" key="1">
    <citation type="submission" date="2014-09" db="EMBL/GenBank/DDBJ databases">
        <authorList>
            <person name="Magalhaes I.L.F."/>
            <person name="Oliveira U."/>
            <person name="Santos F.R."/>
            <person name="Vidigal T.H.D.A."/>
            <person name="Brescovit A.D."/>
            <person name="Santos A.J."/>
        </authorList>
    </citation>
    <scope>NUCLEOTIDE SEQUENCE</scope>
    <source>
        <tissue evidence="1">Shoot tissue taken approximately 20 cm above the soil surface</tissue>
    </source>
</reference>
<reference evidence="1" key="2">
    <citation type="journal article" date="2015" name="Data Brief">
        <title>Shoot transcriptome of the giant reed, Arundo donax.</title>
        <authorList>
            <person name="Barrero R.A."/>
            <person name="Guerrero F.D."/>
            <person name="Moolhuijzen P."/>
            <person name="Goolsby J.A."/>
            <person name="Tidwell J."/>
            <person name="Bellgard S.E."/>
            <person name="Bellgard M.I."/>
        </authorList>
    </citation>
    <scope>NUCLEOTIDE SEQUENCE</scope>
    <source>
        <tissue evidence="1">Shoot tissue taken approximately 20 cm above the soil surface</tissue>
    </source>
</reference>
<organism evidence="1">
    <name type="scientific">Arundo donax</name>
    <name type="common">Giant reed</name>
    <name type="synonym">Donax arundinaceus</name>
    <dbReference type="NCBI Taxonomy" id="35708"/>
    <lineage>
        <taxon>Eukaryota</taxon>
        <taxon>Viridiplantae</taxon>
        <taxon>Streptophyta</taxon>
        <taxon>Embryophyta</taxon>
        <taxon>Tracheophyta</taxon>
        <taxon>Spermatophyta</taxon>
        <taxon>Magnoliopsida</taxon>
        <taxon>Liliopsida</taxon>
        <taxon>Poales</taxon>
        <taxon>Poaceae</taxon>
        <taxon>PACMAD clade</taxon>
        <taxon>Arundinoideae</taxon>
        <taxon>Arundineae</taxon>
        <taxon>Arundo</taxon>
    </lineage>
</organism>
<dbReference type="EMBL" id="GBRH01202164">
    <property type="protein sequence ID" value="JAD95731.1"/>
    <property type="molecule type" value="Transcribed_RNA"/>
</dbReference>
<proteinExistence type="predicted"/>
<protein>
    <submittedName>
        <fullName evidence="1">Uncharacterized protein</fullName>
    </submittedName>
</protein>
<sequence>MYNMTALSLENRFNVPKPKWHVTSGLEIDKTEVILQAQHRACIDSSWCKDHPSWHQVMIEPDPDLPFGPD</sequence>
<evidence type="ECO:0000313" key="1">
    <source>
        <dbReference type="EMBL" id="JAD95731.1"/>
    </source>
</evidence>
<name>A0A0A9E6M3_ARUDO</name>